<dbReference type="Gramene" id="TuG1812G0700004628.01.T01">
    <property type="protein sequence ID" value="TuG1812G0700004628.01.T01"/>
    <property type="gene ID" value="TuG1812G0700004628.01"/>
</dbReference>
<organism evidence="1 2">
    <name type="scientific">Triticum urartu</name>
    <name type="common">Red wild einkorn</name>
    <name type="synonym">Crithodium urartu</name>
    <dbReference type="NCBI Taxonomy" id="4572"/>
    <lineage>
        <taxon>Eukaryota</taxon>
        <taxon>Viridiplantae</taxon>
        <taxon>Streptophyta</taxon>
        <taxon>Embryophyta</taxon>
        <taxon>Tracheophyta</taxon>
        <taxon>Spermatophyta</taxon>
        <taxon>Magnoliopsida</taxon>
        <taxon>Liliopsida</taxon>
        <taxon>Poales</taxon>
        <taxon>Poaceae</taxon>
        <taxon>BOP clade</taxon>
        <taxon>Pooideae</taxon>
        <taxon>Triticodae</taxon>
        <taxon>Triticeae</taxon>
        <taxon>Triticinae</taxon>
        <taxon>Triticum</taxon>
    </lineage>
</organism>
<sequence length="144" mass="16127">RWRRRQQQAVIRTTNGGGGGGFWSSSCQGRRAQAPTRRIRAPVSNELGPSEARQGIAKAQARDSGQSNSAAPVLAILRHWPCQLVRQHREEAAKKLQVDVEFSLQLQLVEFEENLCTSIRLLDVALIILCKYICNKAIARWCTC</sequence>
<reference evidence="1" key="2">
    <citation type="submission" date="2018-03" db="EMBL/GenBank/DDBJ databases">
        <title>The Triticum urartu genome reveals the dynamic nature of wheat genome evolution.</title>
        <authorList>
            <person name="Ling H."/>
            <person name="Ma B."/>
            <person name="Shi X."/>
            <person name="Liu H."/>
            <person name="Dong L."/>
            <person name="Sun H."/>
            <person name="Cao Y."/>
            <person name="Gao Q."/>
            <person name="Zheng S."/>
            <person name="Li Y."/>
            <person name="Yu Y."/>
            <person name="Du H."/>
            <person name="Qi M."/>
            <person name="Li Y."/>
            <person name="Yu H."/>
            <person name="Cui Y."/>
            <person name="Wang N."/>
            <person name="Chen C."/>
            <person name="Wu H."/>
            <person name="Zhao Y."/>
            <person name="Zhang J."/>
            <person name="Li Y."/>
            <person name="Zhou W."/>
            <person name="Zhang B."/>
            <person name="Hu W."/>
            <person name="Eijk M."/>
            <person name="Tang J."/>
            <person name="Witsenboer H."/>
            <person name="Zhao S."/>
            <person name="Li Z."/>
            <person name="Zhang A."/>
            <person name="Wang D."/>
            <person name="Liang C."/>
        </authorList>
    </citation>
    <scope>NUCLEOTIDE SEQUENCE [LARGE SCALE GENOMIC DNA]</scope>
    <source>
        <strain evidence="1">cv. G1812</strain>
    </source>
</reference>
<dbReference type="Gramene" id="TuG1812G0700004628.01.T02">
    <property type="protein sequence ID" value="TuG1812G0700004628.01.T02"/>
    <property type="gene ID" value="TuG1812G0700004628.01"/>
</dbReference>
<protein>
    <submittedName>
        <fullName evidence="1">Uncharacterized protein</fullName>
    </submittedName>
</protein>
<proteinExistence type="predicted"/>
<dbReference type="EnsemblPlants" id="TuG1812G0700004628.01.T02">
    <property type="protein sequence ID" value="TuG1812G0700004628.01.T02"/>
    <property type="gene ID" value="TuG1812G0700004628.01"/>
</dbReference>
<evidence type="ECO:0000313" key="2">
    <source>
        <dbReference type="Proteomes" id="UP000015106"/>
    </source>
</evidence>
<dbReference type="Proteomes" id="UP000015106">
    <property type="component" value="Chromosome 7"/>
</dbReference>
<accession>A0A8R7V9U8</accession>
<dbReference type="Gramene" id="TuG1812G0700004622.01.T01">
    <property type="protein sequence ID" value="TuG1812G0700004622.01.T01"/>
    <property type="gene ID" value="TuG1812G0700004622.01"/>
</dbReference>
<reference evidence="1" key="3">
    <citation type="submission" date="2022-06" db="UniProtKB">
        <authorList>
            <consortium name="EnsemblPlants"/>
        </authorList>
    </citation>
    <scope>IDENTIFICATION</scope>
</reference>
<dbReference type="EnsemblPlants" id="TuG1812G0700004622.01.T01">
    <property type="protein sequence ID" value="TuG1812G0700004622.01.T01"/>
    <property type="gene ID" value="TuG1812G0700004622.01"/>
</dbReference>
<dbReference type="Gramene" id="TuG1812G0700004622.01.T02">
    <property type="protein sequence ID" value="TuG1812G0700004622.01.T02"/>
    <property type="gene ID" value="TuG1812G0700004622.01"/>
</dbReference>
<keyword evidence="2" id="KW-1185">Reference proteome</keyword>
<dbReference type="AlphaFoldDB" id="A0A8R7V9U8"/>
<evidence type="ECO:0000313" key="1">
    <source>
        <dbReference type="EnsemblPlants" id="TuG1812G0700004628.01.T02"/>
    </source>
</evidence>
<reference evidence="2" key="1">
    <citation type="journal article" date="2013" name="Nature">
        <title>Draft genome of the wheat A-genome progenitor Triticum urartu.</title>
        <authorList>
            <person name="Ling H.Q."/>
            <person name="Zhao S."/>
            <person name="Liu D."/>
            <person name="Wang J."/>
            <person name="Sun H."/>
            <person name="Zhang C."/>
            <person name="Fan H."/>
            <person name="Li D."/>
            <person name="Dong L."/>
            <person name="Tao Y."/>
            <person name="Gao C."/>
            <person name="Wu H."/>
            <person name="Li Y."/>
            <person name="Cui Y."/>
            <person name="Guo X."/>
            <person name="Zheng S."/>
            <person name="Wang B."/>
            <person name="Yu K."/>
            <person name="Liang Q."/>
            <person name="Yang W."/>
            <person name="Lou X."/>
            <person name="Chen J."/>
            <person name="Feng M."/>
            <person name="Jian J."/>
            <person name="Zhang X."/>
            <person name="Luo G."/>
            <person name="Jiang Y."/>
            <person name="Liu J."/>
            <person name="Wang Z."/>
            <person name="Sha Y."/>
            <person name="Zhang B."/>
            <person name="Wu H."/>
            <person name="Tang D."/>
            <person name="Shen Q."/>
            <person name="Xue P."/>
            <person name="Zou S."/>
            <person name="Wang X."/>
            <person name="Liu X."/>
            <person name="Wang F."/>
            <person name="Yang Y."/>
            <person name="An X."/>
            <person name="Dong Z."/>
            <person name="Zhang K."/>
            <person name="Zhang X."/>
            <person name="Luo M.C."/>
            <person name="Dvorak J."/>
            <person name="Tong Y."/>
            <person name="Wang J."/>
            <person name="Yang H."/>
            <person name="Li Z."/>
            <person name="Wang D."/>
            <person name="Zhang A."/>
            <person name="Wang J."/>
        </authorList>
    </citation>
    <scope>NUCLEOTIDE SEQUENCE</scope>
    <source>
        <strain evidence="2">cv. G1812</strain>
    </source>
</reference>
<name>A0A8R7V9U8_TRIUA</name>
<dbReference type="EnsemblPlants" id="TuG1812G0700004622.01.T02">
    <property type="protein sequence ID" value="TuG1812G0700004622.01.T02"/>
    <property type="gene ID" value="TuG1812G0700004622.01"/>
</dbReference>
<dbReference type="EnsemblPlants" id="TuG1812G0700004628.01.T01">
    <property type="protein sequence ID" value="TuG1812G0700004628.01.T01"/>
    <property type="gene ID" value="TuG1812G0700004628.01"/>
</dbReference>